<dbReference type="PRINTS" id="PR00455">
    <property type="entry name" value="HTHTETR"/>
</dbReference>
<evidence type="ECO:0000256" key="3">
    <source>
        <dbReference type="ARBA" id="ARBA00023163"/>
    </source>
</evidence>
<accession>A0A4V2NZA9</accession>
<keyword evidence="1" id="KW-0805">Transcription regulation</keyword>
<feature type="DNA-binding region" description="H-T-H motif" evidence="4">
    <location>
        <begin position="42"/>
        <end position="61"/>
    </location>
</feature>
<protein>
    <submittedName>
        <fullName evidence="6">TetR family transcriptional regulator</fullName>
    </submittedName>
</protein>
<dbReference type="EMBL" id="SJZJ01000011">
    <property type="protein sequence ID" value="TCJ28282.1"/>
    <property type="molecule type" value="Genomic_DNA"/>
</dbReference>
<reference evidence="6 7" key="1">
    <citation type="submission" date="2019-03" db="EMBL/GenBank/DDBJ databases">
        <authorList>
            <person name="Kim M.K.M."/>
        </authorList>
    </citation>
    <scope>NUCLEOTIDE SEQUENCE [LARGE SCALE GENOMIC DNA]</scope>
    <source>
        <strain evidence="6 7">18JY15-6</strain>
    </source>
</reference>
<dbReference type="Proteomes" id="UP000295453">
    <property type="component" value="Unassembled WGS sequence"/>
</dbReference>
<sequence>MTTESPPRAVGRSQAERTAASRLELLNAALEVLDESGFAGLTVADVCKRAGRTVGTHLHQFGTKAALVAAAVDALAARRIADARADLEREPRRGAEAALDVVWQFYAGPTFVVALELWVAARTNPELREHLLTVEERIDREGVALAASIAPELATPAGALAGRYAVATMRGLAMRRALYVDADLDAEWRSLKPLLLTTLTAITPEEH</sequence>
<evidence type="ECO:0000313" key="7">
    <source>
        <dbReference type="Proteomes" id="UP000295453"/>
    </source>
</evidence>
<dbReference type="InterPro" id="IPR009057">
    <property type="entry name" value="Homeodomain-like_sf"/>
</dbReference>
<evidence type="ECO:0000256" key="2">
    <source>
        <dbReference type="ARBA" id="ARBA00023125"/>
    </source>
</evidence>
<dbReference type="SUPFAM" id="SSF46689">
    <property type="entry name" value="Homeodomain-like"/>
    <property type="match status" value="1"/>
</dbReference>
<dbReference type="PANTHER" id="PTHR30055:SF234">
    <property type="entry name" value="HTH-TYPE TRANSCRIPTIONAL REGULATOR BETI"/>
    <property type="match status" value="1"/>
</dbReference>
<evidence type="ECO:0000259" key="5">
    <source>
        <dbReference type="PROSITE" id="PS50977"/>
    </source>
</evidence>
<proteinExistence type="predicted"/>
<organism evidence="6 7">
    <name type="scientific">Nocardioides jejuensis</name>
    <dbReference type="NCBI Taxonomy" id="2502782"/>
    <lineage>
        <taxon>Bacteria</taxon>
        <taxon>Bacillati</taxon>
        <taxon>Actinomycetota</taxon>
        <taxon>Actinomycetes</taxon>
        <taxon>Propionibacteriales</taxon>
        <taxon>Nocardioidaceae</taxon>
        <taxon>Nocardioides</taxon>
    </lineage>
</organism>
<dbReference type="InterPro" id="IPR001647">
    <property type="entry name" value="HTH_TetR"/>
</dbReference>
<feature type="domain" description="HTH tetR-type" evidence="5">
    <location>
        <begin position="19"/>
        <end position="79"/>
    </location>
</feature>
<dbReference type="Pfam" id="PF00440">
    <property type="entry name" value="TetR_N"/>
    <property type="match status" value="1"/>
</dbReference>
<dbReference type="PANTHER" id="PTHR30055">
    <property type="entry name" value="HTH-TYPE TRANSCRIPTIONAL REGULATOR RUTR"/>
    <property type="match status" value="1"/>
</dbReference>
<dbReference type="AlphaFoldDB" id="A0A4V2NZA9"/>
<dbReference type="GO" id="GO:0000976">
    <property type="term" value="F:transcription cis-regulatory region binding"/>
    <property type="evidence" value="ECO:0007669"/>
    <property type="project" value="TreeGrafter"/>
</dbReference>
<name>A0A4V2NZA9_9ACTN</name>
<evidence type="ECO:0000313" key="6">
    <source>
        <dbReference type="EMBL" id="TCJ28282.1"/>
    </source>
</evidence>
<dbReference type="PROSITE" id="PS50977">
    <property type="entry name" value="HTH_TETR_2"/>
    <property type="match status" value="1"/>
</dbReference>
<keyword evidence="2 4" id="KW-0238">DNA-binding</keyword>
<dbReference type="InterPro" id="IPR050109">
    <property type="entry name" value="HTH-type_TetR-like_transc_reg"/>
</dbReference>
<gene>
    <name evidence="6" type="ORF">EPD65_08025</name>
</gene>
<keyword evidence="7" id="KW-1185">Reference proteome</keyword>
<dbReference type="GO" id="GO:0003700">
    <property type="term" value="F:DNA-binding transcription factor activity"/>
    <property type="evidence" value="ECO:0007669"/>
    <property type="project" value="TreeGrafter"/>
</dbReference>
<dbReference type="Gene3D" id="1.10.357.10">
    <property type="entry name" value="Tetracycline Repressor, domain 2"/>
    <property type="match status" value="1"/>
</dbReference>
<evidence type="ECO:0000256" key="4">
    <source>
        <dbReference type="PROSITE-ProRule" id="PRU00335"/>
    </source>
</evidence>
<dbReference type="OrthoDB" id="7252896at2"/>
<evidence type="ECO:0000256" key="1">
    <source>
        <dbReference type="ARBA" id="ARBA00023015"/>
    </source>
</evidence>
<comment type="caution">
    <text evidence="6">The sequence shown here is derived from an EMBL/GenBank/DDBJ whole genome shotgun (WGS) entry which is preliminary data.</text>
</comment>
<dbReference type="RefSeq" id="WP_131582953.1">
    <property type="nucleotide sequence ID" value="NZ_SJZJ01000011.1"/>
</dbReference>
<keyword evidence="3" id="KW-0804">Transcription</keyword>